<sequence>MTGSDRLAAYLRHLGLDAPPSPDAEGLADLQAAHRQSIAFANLDLRLGNPVRIDSDAAFDKLVTRRRGGYCFEQNRVFSDMLAALGMPNRPLLARVRLGLPPDAPAQPRTHVLLLVDLDGEPWIADAGFGASYVPPLPLIDGVTVTSDDGASHRLRRIGAPGDLGGEWLFERAGLVSDNRAKPDADWQPQYAFDLLPVAADDLEQCNHWTSTRPGTRFLSMHLVSIALPDGFASMTDSTLTVYRGQAKEVRVIDDLGDYQAVLSDLFSLALSPEEVAALPLTQPERL</sequence>
<dbReference type="PANTHER" id="PTHR11786:SF0">
    <property type="entry name" value="ARYLAMINE N-ACETYLTRANSFERASE 4-RELATED"/>
    <property type="match status" value="1"/>
</dbReference>
<dbReference type="SUPFAM" id="SSF54001">
    <property type="entry name" value="Cysteine proteinases"/>
    <property type="match status" value="1"/>
</dbReference>
<comment type="caution">
    <text evidence="3">The sequence shown here is derived from an EMBL/GenBank/DDBJ whole genome shotgun (WGS) entry which is preliminary data.</text>
</comment>
<dbReference type="Gene3D" id="2.40.128.150">
    <property type="entry name" value="Cysteine proteinases"/>
    <property type="match status" value="1"/>
</dbReference>
<evidence type="ECO:0000313" key="3">
    <source>
        <dbReference type="EMBL" id="MBT2187901.1"/>
    </source>
</evidence>
<dbReference type="RefSeq" id="WP_214624150.1">
    <property type="nucleotide sequence ID" value="NZ_JAHGAW010000008.1"/>
</dbReference>
<accession>A0A9X1DD78</accession>
<proteinExistence type="inferred from homology"/>
<dbReference type="PRINTS" id="PR01543">
    <property type="entry name" value="ANATRNSFRASE"/>
</dbReference>
<reference evidence="3" key="1">
    <citation type="submission" date="2021-05" db="EMBL/GenBank/DDBJ databases">
        <title>Genome of Sphingobium sp. strain.</title>
        <authorList>
            <person name="Fan R."/>
        </authorList>
    </citation>
    <scope>NUCLEOTIDE SEQUENCE</scope>
    <source>
        <strain evidence="3">H33</strain>
    </source>
</reference>
<keyword evidence="4" id="KW-1185">Reference proteome</keyword>
<dbReference type="Pfam" id="PF00797">
    <property type="entry name" value="Acetyltransf_2"/>
    <property type="match status" value="1"/>
</dbReference>
<dbReference type="Gene3D" id="3.30.2140.10">
    <property type="entry name" value="Arylamine N-acetyltransferase"/>
    <property type="match status" value="1"/>
</dbReference>
<dbReference type="InterPro" id="IPR038765">
    <property type="entry name" value="Papain-like_cys_pep_sf"/>
</dbReference>
<gene>
    <name evidence="3" type="ORF">KK488_13185</name>
</gene>
<evidence type="ECO:0000313" key="4">
    <source>
        <dbReference type="Proteomes" id="UP001138757"/>
    </source>
</evidence>
<dbReference type="GO" id="GO:0016407">
    <property type="term" value="F:acetyltransferase activity"/>
    <property type="evidence" value="ECO:0007669"/>
    <property type="project" value="InterPro"/>
</dbReference>
<organism evidence="3 4">
    <name type="scientific">Sphingobium nicotianae</name>
    <dbReference type="NCBI Taxonomy" id="2782607"/>
    <lineage>
        <taxon>Bacteria</taxon>
        <taxon>Pseudomonadati</taxon>
        <taxon>Pseudomonadota</taxon>
        <taxon>Alphaproteobacteria</taxon>
        <taxon>Sphingomonadales</taxon>
        <taxon>Sphingomonadaceae</taxon>
        <taxon>Sphingobium</taxon>
    </lineage>
</organism>
<name>A0A9X1DD78_9SPHN</name>
<evidence type="ECO:0000256" key="1">
    <source>
        <dbReference type="ARBA" id="ARBA00006547"/>
    </source>
</evidence>
<dbReference type="Proteomes" id="UP001138757">
    <property type="component" value="Unassembled WGS sequence"/>
</dbReference>
<dbReference type="InterPro" id="IPR001447">
    <property type="entry name" value="Arylamine_N-AcTrfase"/>
</dbReference>
<dbReference type="PANTHER" id="PTHR11786">
    <property type="entry name" value="N-HYDROXYARYLAMINE O-ACETYLTRANSFERASE"/>
    <property type="match status" value="1"/>
</dbReference>
<protein>
    <submittedName>
        <fullName evidence="3">Arylamine N-acetyltransferase</fullName>
    </submittedName>
</protein>
<comment type="similarity">
    <text evidence="1 2">Belongs to the arylamine N-acetyltransferase family.</text>
</comment>
<dbReference type="EMBL" id="JAHGAW010000008">
    <property type="protein sequence ID" value="MBT2187901.1"/>
    <property type="molecule type" value="Genomic_DNA"/>
</dbReference>
<evidence type="ECO:0000256" key="2">
    <source>
        <dbReference type="RuleBase" id="RU003452"/>
    </source>
</evidence>
<dbReference type="AlphaFoldDB" id="A0A9X1DD78"/>